<protein>
    <submittedName>
        <fullName evidence="2">Uncharacterized protein</fullName>
    </submittedName>
</protein>
<name>U7V7C8_9FUSO</name>
<evidence type="ECO:0000256" key="1">
    <source>
        <dbReference type="SAM" id="Phobius"/>
    </source>
</evidence>
<reference evidence="2 3" key="1">
    <citation type="submission" date="2013-08" db="EMBL/GenBank/DDBJ databases">
        <authorList>
            <person name="Weinstock G."/>
            <person name="Sodergren E."/>
            <person name="Wylie T."/>
            <person name="Fulton L."/>
            <person name="Fulton R."/>
            <person name="Fronick C."/>
            <person name="O'Laughlin M."/>
            <person name="Godfrey J."/>
            <person name="Miner T."/>
            <person name="Herter B."/>
            <person name="Appelbaum E."/>
            <person name="Cordes M."/>
            <person name="Lek S."/>
            <person name="Wollam A."/>
            <person name="Pepin K.H."/>
            <person name="Palsikar V.B."/>
            <person name="Mitreva M."/>
            <person name="Wilson R.K."/>
        </authorList>
    </citation>
    <scope>NUCLEOTIDE SEQUENCE [LARGE SCALE GENOMIC DNA]</scope>
    <source>
        <strain evidence="2 3">ATCC BAA-474</strain>
    </source>
</reference>
<dbReference type="AlphaFoldDB" id="U7V7C8"/>
<dbReference type="HOGENOM" id="CLU_3097008_0_0_0"/>
<keyword evidence="3" id="KW-1185">Reference proteome</keyword>
<gene>
    <name evidence="2" type="ORF">HMPREF0202_02298</name>
</gene>
<feature type="transmembrane region" description="Helical" evidence="1">
    <location>
        <begin position="21"/>
        <end position="45"/>
    </location>
</feature>
<dbReference type="EMBL" id="AXZF01000111">
    <property type="protein sequence ID" value="ERT67612.1"/>
    <property type="molecule type" value="Genomic_DNA"/>
</dbReference>
<sequence length="51" mass="6226">MMIKKFKKLEKIKKKCYYLQKLKLIIKIKAIFSKQVAFLIIFILYGEEKNE</sequence>
<evidence type="ECO:0000313" key="2">
    <source>
        <dbReference type="EMBL" id="ERT67612.1"/>
    </source>
</evidence>
<keyword evidence="1" id="KW-0812">Transmembrane</keyword>
<keyword evidence="1" id="KW-0472">Membrane</keyword>
<proteinExistence type="predicted"/>
<comment type="caution">
    <text evidence="2">The sequence shown here is derived from an EMBL/GenBank/DDBJ whole genome shotgun (WGS) entry which is preliminary data.</text>
</comment>
<dbReference type="Proteomes" id="UP000017081">
    <property type="component" value="Unassembled WGS sequence"/>
</dbReference>
<organism evidence="2 3">
    <name type="scientific">Cetobacterium somerae ATCC BAA-474</name>
    <dbReference type="NCBI Taxonomy" id="1319815"/>
    <lineage>
        <taxon>Bacteria</taxon>
        <taxon>Fusobacteriati</taxon>
        <taxon>Fusobacteriota</taxon>
        <taxon>Fusobacteriia</taxon>
        <taxon>Fusobacteriales</taxon>
        <taxon>Fusobacteriaceae</taxon>
        <taxon>Cetobacterium</taxon>
    </lineage>
</organism>
<evidence type="ECO:0000313" key="3">
    <source>
        <dbReference type="Proteomes" id="UP000017081"/>
    </source>
</evidence>
<keyword evidence="1" id="KW-1133">Transmembrane helix</keyword>
<accession>U7V7C8</accession>